<dbReference type="RefSeq" id="XP_064659996.1">
    <property type="nucleotide sequence ID" value="XM_064801366.1"/>
</dbReference>
<dbReference type="AlphaFoldDB" id="A0AAV9PG21"/>
<evidence type="ECO:0000313" key="1">
    <source>
        <dbReference type="EMBL" id="KAK5170968.1"/>
    </source>
</evidence>
<name>A0AAV9PG21_9PEZI</name>
<dbReference type="PANTHER" id="PTHR42085">
    <property type="entry name" value="F-BOX DOMAIN-CONTAINING PROTEIN"/>
    <property type="match status" value="1"/>
</dbReference>
<reference evidence="1 2" key="1">
    <citation type="submission" date="2023-08" db="EMBL/GenBank/DDBJ databases">
        <title>Black Yeasts Isolated from many extreme environments.</title>
        <authorList>
            <person name="Coleine C."/>
            <person name="Stajich J.E."/>
            <person name="Selbmann L."/>
        </authorList>
    </citation>
    <scope>NUCLEOTIDE SEQUENCE [LARGE SCALE GENOMIC DNA]</scope>
    <source>
        <strain evidence="1 2">CCFEE 5935</strain>
    </source>
</reference>
<sequence>MALKKLKLPQHPQTQIGFFTLPAELRNKIYALALTLPANDAGCVETIPMYEKYTNRQPSFFSILQTWQAVYHEARGLVSTINHFQLCPPYSHVRLVRSYSAGALTISAAAFKTVTAVMDAAWKFPWACSQLRSCSGLQRLQLQLRNNRLFDAFGLDRGVKRLRIVFLDDQKSLQAAAQKLPSSLRLIEVSLQRHDILELPEAIRAGWQQEYESLEREVCGWIAQAYREAYGKVLHQQDSDRIT</sequence>
<comment type="caution">
    <text evidence="1">The sequence shown here is derived from an EMBL/GenBank/DDBJ whole genome shotgun (WGS) entry which is preliminary data.</text>
</comment>
<dbReference type="Proteomes" id="UP001337655">
    <property type="component" value="Unassembled WGS sequence"/>
</dbReference>
<accession>A0AAV9PG21</accession>
<protein>
    <submittedName>
        <fullName evidence="1">Uncharacterized protein</fullName>
    </submittedName>
</protein>
<evidence type="ECO:0000313" key="2">
    <source>
        <dbReference type="Proteomes" id="UP001337655"/>
    </source>
</evidence>
<proteinExistence type="predicted"/>
<gene>
    <name evidence="1" type="ORF">LTR77_004112</name>
</gene>
<dbReference type="EMBL" id="JAVRRT010000006">
    <property type="protein sequence ID" value="KAK5170968.1"/>
    <property type="molecule type" value="Genomic_DNA"/>
</dbReference>
<organism evidence="1 2">
    <name type="scientific">Saxophila tyrrhenica</name>
    <dbReference type="NCBI Taxonomy" id="1690608"/>
    <lineage>
        <taxon>Eukaryota</taxon>
        <taxon>Fungi</taxon>
        <taxon>Dikarya</taxon>
        <taxon>Ascomycota</taxon>
        <taxon>Pezizomycotina</taxon>
        <taxon>Dothideomycetes</taxon>
        <taxon>Dothideomycetidae</taxon>
        <taxon>Mycosphaerellales</taxon>
        <taxon>Extremaceae</taxon>
        <taxon>Saxophila</taxon>
    </lineage>
</organism>
<dbReference type="PANTHER" id="PTHR42085:SF2">
    <property type="entry name" value="F-BOX DOMAIN-CONTAINING PROTEIN"/>
    <property type="match status" value="1"/>
</dbReference>
<dbReference type="GeneID" id="89925458"/>
<keyword evidence="2" id="KW-1185">Reference proteome</keyword>
<dbReference type="InterPro" id="IPR038883">
    <property type="entry name" value="AN11006-like"/>
</dbReference>